<evidence type="ECO:0000313" key="2">
    <source>
        <dbReference type="Proteomes" id="UP000095280"/>
    </source>
</evidence>
<dbReference type="PANTHER" id="PTHR47020:SF1">
    <property type="entry name" value="HILLARIN"/>
    <property type="match status" value="1"/>
</dbReference>
<proteinExistence type="predicted"/>
<dbReference type="Pfam" id="PF23265">
    <property type="entry name" value="Ig-like_KY"/>
    <property type="match status" value="2"/>
</dbReference>
<feature type="domain" description="KY-like immunoglobulin-like" evidence="1">
    <location>
        <begin position="173"/>
        <end position="276"/>
    </location>
</feature>
<accession>A0A1I8JQS7</accession>
<dbReference type="InterPro" id="IPR053041">
    <property type="entry name" value="Transglut-like_Superfamily_Mod"/>
</dbReference>
<dbReference type="PANTHER" id="PTHR47020">
    <property type="entry name" value="HILLARIN"/>
    <property type="match status" value="1"/>
</dbReference>
<evidence type="ECO:0000313" key="3">
    <source>
        <dbReference type="WBParaSite" id="snap_masked-unitig_34730-processed-gene-0.0-mRNA-1"/>
    </source>
</evidence>
<dbReference type="WBParaSite" id="snap_masked-unitig_34730-processed-gene-0.0-mRNA-1">
    <property type="protein sequence ID" value="snap_masked-unitig_34730-processed-gene-0.0-mRNA-1"/>
    <property type="gene ID" value="snap_masked-unitig_34730-processed-gene-0.0"/>
</dbReference>
<dbReference type="Proteomes" id="UP000095280">
    <property type="component" value="Unplaced"/>
</dbReference>
<name>A0A1I8JQS7_9PLAT</name>
<feature type="domain" description="KY-like immunoglobulin-like" evidence="1">
    <location>
        <begin position="336"/>
        <end position="442"/>
    </location>
</feature>
<sequence>QPARPPRLPRPDVGPGVPAATLRARAARVIFRWMTSKDMRRLQFASAERGSPEAFSYQLQARHIRPSVRAVVQFRRPELRHPVRLRQRRGVPAGCRFREQPHNHSWNAISIDGAWQLVDVHWAMRYLSSERNSPENLVYEYDDFYFMTEPQQAVYSHYPEDPLWQLLRRPLTLDQFEDLPLTKSQFFKCGMSFEQATHGCCTPARASCRWRWGYGRPGAAFTYRLAQGDELNERWRGVELKSFALQETGNDQIQFYFRLPAVGHYYLTVYAQEAAAAGAEQSGLETTYRSAAAHDGGLRVRASNCDEPAADATPFPNCHDSNWGPGLHAERYGLTASHRDGVLNSVNGHAQLYFDGPVRLLAKLRRNGFDEDALDQHCRQFETPSQTTFQISLPETRHGLSISCAVHPPPPGEYGLEIYANEPSDGETFTHMCQYLLHCEAPPGYAGSYQGTTPPHLMYNYNCETAQLGDPAGALYSGRRLWRTG</sequence>
<reference evidence="3" key="1">
    <citation type="submission" date="2016-11" db="UniProtKB">
        <authorList>
            <consortium name="WormBaseParasite"/>
        </authorList>
    </citation>
    <scope>IDENTIFICATION</scope>
</reference>
<dbReference type="AlphaFoldDB" id="A0A1I8JQS7"/>
<keyword evidence="2" id="KW-1185">Reference proteome</keyword>
<protein>
    <submittedName>
        <fullName evidence="3">TGc domain-containing protein</fullName>
    </submittedName>
</protein>
<organism evidence="2 3">
    <name type="scientific">Macrostomum lignano</name>
    <dbReference type="NCBI Taxonomy" id="282301"/>
    <lineage>
        <taxon>Eukaryota</taxon>
        <taxon>Metazoa</taxon>
        <taxon>Spiralia</taxon>
        <taxon>Lophotrochozoa</taxon>
        <taxon>Platyhelminthes</taxon>
        <taxon>Rhabditophora</taxon>
        <taxon>Macrostomorpha</taxon>
        <taxon>Macrostomida</taxon>
        <taxon>Macrostomidae</taxon>
        <taxon>Macrostomum</taxon>
    </lineage>
</organism>
<dbReference type="InterPro" id="IPR056564">
    <property type="entry name" value="Ig-like_KY"/>
</dbReference>
<evidence type="ECO:0000259" key="1">
    <source>
        <dbReference type="Pfam" id="PF23265"/>
    </source>
</evidence>